<dbReference type="PROSITE" id="PS50102">
    <property type="entry name" value="RRM"/>
    <property type="match status" value="1"/>
</dbReference>
<dbReference type="PaxDb" id="4097-A0A1S3YGQ7"/>
<dbReference type="KEGG" id="nta:107775849"/>
<dbReference type="InterPro" id="IPR035979">
    <property type="entry name" value="RBD_domain_sf"/>
</dbReference>
<dbReference type="GeneID" id="107775849"/>
<protein>
    <submittedName>
        <fullName evidence="3">Nuclear transport factor 2-like</fullName>
    </submittedName>
</protein>
<dbReference type="InterPro" id="IPR039539">
    <property type="entry name" value="Ras_GTPase_bind_prot"/>
</dbReference>
<evidence type="ECO:0000256" key="1">
    <source>
        <dbReference type="PROSITE-ProRule" id="PRU00176"/>
    </source>
</evidence>
<keyword evidence="1" id="KW-0694">RNA-binding</keyword>
<dbReference type="RefSeq" id="XP_016451127.2">
    <property type="nucleotide sequence ID" value="XM_016595641.2"/>
</dbReference>
<reference evidence="2" key="1">
    <citation type="journal article" date="2014" name="Nat. Commun.">
        <title>The tobacco genome sequence and its comparison with those of tomato and potato.</title>
        <authorList>
            <person name="Sierro N."/>
            <person name="Battey J.N."/>
            <person name="Ouadi S."/>
            <person name="Bakaher N."/>
            <person name="Bovet L."/>
            <person name="Willig A."/>
            <person name="Goepfert S."/>
            <person name="Peitsch M.C."/>
            <person name="Ivanov N.V."/>
        </authorList>
    </citation>
    <scope>NUCLEOTIDE SEQUENCE [LARGE SCALE GENOMIC DNA]</scope>
</reference>
<dbReference type="Gene3D" id="3.30.70.330">
    <property type="match status" value="1"/>
</dbReference>
<dbReference type="SMART" id="SM00360">
    <property type="entry name" value="RRM"/>
    <property type="match status" value="1"/>
</dbReference>
<dbReference type="RefSeq" id="XP_016451127.1">
    <property type="nucleotide sequence ID" value="XM_016595641.1"/>
</dbReference>
<dbReference type="SUPFAM" id="SSF54928">
    <property type="entry name" value="RNA-binding domain, RBD"/>
    <property type="match status" value="1"/>
</dbReference>
<reference evidence="3" key="2">
    <citation type="submission" date="2025-08" db="UniProtKB">
        <authorList>
            <consortium name="RefSeq"/>
        </authorList>
    </citation>
    <scope>IDENTIFICATION</scope>
    <source>
        <tissue evidence="3">Leaf</tissue>
    </source>
</reference>
<evidence type="ECO:0000313" key="2">
    <source>
        <dbReference type="Proteomes" id="UP000790787"/>
    </source>
</evidence>
<dbReference type="CDD" id="cd00590">
    <property type="entry name" value="RRM_SF"/>
    <property type="match status" value="1"/>
</dbReference>
<dbReference type="AlphaFoldDB" id="A0A1S3YGQ7"/>
<dbReference type="OMA" id="IAQEHNN"/>
<name>A0A1S3YGQ7_TOBAC</name>
<dbReference type="Pfam" id="PF00076">
    <property type="entry name" value="RRM_1"/>
    <property type="match status" value="1"/>
</dbReference>
<dbReference type="STRING" id="4097.A0A1S3YGQ7"/>
<dbReference type="InterPro" id="IPR000504">
    <property type="entry name" value="RRM_dom"/>
</dbReference>
<accession>A0A1S3YGQ7</accession>
<dbReference type="SMR" id="A0A1S3YGQ7"/>
<gene>
    <name evidence="3" type="primary">LOC107775849</name>
</gene>
<evidence type="ECO:0000313" key="3">
    <source>
        <dbReference type="RefSeq" id="XP_016451127.2"/>
    </source>
</evidence>
<dbReference type="GO" id="GO:0003723">
    <property type="term" value="F:RNA binding"/>
    <property type="evidence" value="ECO:0007669"/>
    <property type="project" value="UniProtKB-UniRule"/>
</dbReference>
<dbReference type="Proteomes" id="UP000790787">
    <property type="component" value="Chromosome 20"/>
</dbReference>
<sequence>MATQISEHSADTVAHAFVDQYYRILHMLIDQSYRFYKDESVLSWARPDGELKSATTTDGIAEFIKSSHFKDSKVEVATIDSQVSAAGGFLVVVTATLIGQDESRKSFSQTFFLAPQEKGYFVLNDIFRFVGVVESSTVVTYKDDENASVASLEPATEDKVEENVKAIESKVDENVNEVSEKSEAKVTTDDEVENKPSVTSNETEQPVVETTSSVETGAPKVTYASMMMMGRSAPPTNAPHRVVRVAANADIQSAPKKPQANGVLKALASNSNGMPIAQEHNNYSNEEIECKSVYIGGLPTNTTSSELYSIVKQFGPVHSRDVQLKTYEEDGYCCGFVHFQDDVSARNAVQTHHIIVRGREAYIRFKRIKGRGERGNSPSGRGGFRDGYDSRSRPQSSEGRKGEGYQQNYRRRD</sequence>
<dbReference type="OrthoDB" id="339151at2759"/>
<organism evidence="2 3">
    <name type="scientific">Nicotiana tabacum</name>
    <name type="common">Common tobacco</name>
    <dbReference type="NCBI Taxonomy" id="4097"/>
    <lineage>
        <taxon>Eukaryota</taxon>
        <taxon>Viridiplantae</taxon>
        <taxon>Streptophyta</taxon>
        <taxon>Embryophyta</taxon>
        <taxon>Tracheophyta</taxon>
        <taxon>Spermatophyta</taxon>
        <taxon>Magnoliopsida</taxon>
        <taxon>eudicotyledons</taxon>
        <taxon>Gunneridae</taxon>
        <taxon>Pentapetalae</taxon>
        <taxon>asterids</taxon>
        <taxon>lamiids</taxon>
        <taxon>Solanales</taxon>
        <taxon>Solanaceae</taxon>
        <taxon>Nicotianoideae</taxon>
        <taxon>Nicotianeae</taxon>
        <taxon>Nicotiana</taxon>
    </lineage>
</organism>
<dbReference type="InterPro" id="IPR012677">
    <property type="entry name" value="Nucleotide-bd_a/b_plait_sf"/>
</dbReference>
<dbReference type="PANTHER" id="PTHR10693">
    <property type="entry name" value="RAS GTPASE-ACTIVATING PROTEIN-BINDING PROTEIN"/>
    <property type="match status" value="1"/>
</dbReference>
<keyword evidence="2" id="KW-1185">Reference proteome</keyword>
<proteinExistence type="predicted"/>
<dbReference type="PANTHER" id="PTHR10693:SF52">
    <property type="entry name" value="RAS GTPASE-ACTIVATING BINDING-LIKE PROTEIN"/>
    <property type="match status" value="1"/>
</dbReference>